<evidence type="ECO:0000256" key="5">
    <source>
        <dbReference type="ARBA" id="ARBA00022531"/>
    </source>
</evidence>
<evidence type="ECO:0000256" key="2">
    <source>
        <dbReference type="ARBA" id="ARBA00006690"/>
    </source>
</evidence>
<evidence type="ECO:0000256" key="4">
    <source>
        <dbReference type="ARBA" id="ARBA00022448"/>
    </source>
</evidence>
<dbReference type="Pfam" id="PF02531">
    <property type="entry name" value="PsaD"/>
    <property type="match status" value="1"/>
</dbReference>
<dbReference type="Gene3D" id="3.30.1470.10">
    <property type="entry name" value="Photosystem I PsaD, reaction center subunit II"/>
    <property type="match status" value="1"/>
</dbReference>
<comment type="similarity">
    <text evidence="3">Belongs to the PsaD family.</text>
</comment>
<evidence type="ECO:0000256" key="1">
    <source>
        <dbReference type="ARBA" id="ARBA00004141"/>
    </source>
</evidence>
<dbReference type="InterPro" id="IPR013936">
    <property type="entry name" value="CRT-like"/>
</dbReference>
<gene>
    <name evidence="12" type="ORF">PCOR1329_LOCUS85233</name>
</gene>
<feature type="transmembrane region" description="Helical" evidence="11">
    <location>
        <begin position="111"/>
        <end position="130"/>
    </location>
</feature>
<sequence length="708" mass="76336">MPLGWKRGKGSLQVDAAPLLLGPGGSQPSLADRLRPLLESTRLAACSAALLVASVGNTLMFKKMTSAMPNYGWYLTQLSSVVYVPIFAMISISSGEGAAMIRPDKSLVHKFAVMGLFDSLSGVLMVLGGVHTSGTLQVLLQQGTIPITMIFTSLIAGKRYHLLQSVGAGVIVAGTVLHTAPPPPTATLREADADVAVFNMIFFMAVVPSALSNVFKEVAFADYEGDLDINVLQVWVAVFQVMTNFLAMPIYSLSFLGPQQVPLEKMLDLSVEGTRCLFFLEDQIVDECGRISERPCDSCSDAWVAVAGYIAFNLLFNPRGLGATGADRRGARAADIFTMLVIKHGSAALYSLIATLRMPLSSVAFSSALLMGAQRLPATASAPGLGEKLAGGGRRSTYASLVVILGGLGAYRLGGRRCAREPLPVGRRPMGRPSCSLPEKAVFGVSVESTGSQISGGPFFYVWRFLYILRSGASGALAALAVGSLVAAAASRGAVYRRAEAEEKPAKAKKAKKDFEIEFIPRPEDLLESPKFPMFMGGTNGYMSKGTRERHAITWTAKEAFVFEMPILGVAVMNKGENLCYFRKKEQCIALGKQLRKMKIENYKIYRLKKDGTVQFMHPADGVFPEKVNKGRVQVNGRPFNIGQSPKQVELKYTKYDEKTYEADHLTTLFVKARCEAFSDTENLYALPNTGQEDSASKAATAAMGGSL</sequence>
<evidence type="ECO:0000256" key="10">
    <source>
        <dbReference type="SAM" id="MobiDB-lite"/>
    </source>
</evidence>
<dbReference type="Proteomes" id="UP001189429">
    <property type="component" value="Unassembled WGS sequence"/>
</dbReference>
<dbReference type="EMBL" id="CAUYUJ010022559">
    <property type="protein sequence ID" value="CAK0911315.1"/>
    <property type="molecule type" value="Genomic_DNA"/>
</dbReference>
<keyword evidence="4" id="KW-0813">Transport</keyword>
<comment type="similarity">
    <text evidence="2">Belongs to the CRT-like transporter family.</text>
</comment>
<evidence type="ECO:0000256" key="11">
    <source>
        <dbReference type="SAM" id="Phobius"/>
    </source>
</evidence>
<protein>
    <submittedName>
        <fullName evidence="12">Uncharacterized protein</fullName>
    </submittedName>
</protein>
<reference evidence="12" key="1">
    <citation type="submission" date="2023-10" db="EMBL/GenBank/DDBJ databases">
        <authorList>
            <person name="Chen Y."/>
            <person name="Shah S."/>
            <person name="Dougan E. K."/>
            <person name="Thang M."/>
            <person name="Chan C."/>
        </authorList>
    </citation>
    <scope>NUCLEOTIDE SEQUENCE [LARGE SCALE GENOMIC DNA]</scope>
</reference>
<feature type="region of interest" description="Disordered" evidence="10">
    <location>
        <begin position="689"/>
        <end position="708"/>
    </location>
</feature>
<keyword evidence="6 11" id="KW-0812">Transmembrane</keyword>
<feature type="transmembrane region" description="Helical" evidence="11">
    <location>
        <begin position="195"/>
        <end position="215"/>
    </location>
</feature>
<keyword evidence="9 11" id="KW-0472">Membrane</keyword>
<feature type="transmembrane region" description="Helical" evidence="11">
    <location>
        <begin position="235"/>
        <end position="256"/>
    </location>
</feature>
<dbReference type="SUPFAM" id="SSF64234">
    <property type="entry name" value="Photosystem I subunit PsaD"/>
    <property type="match status" value="1"/>
</dbReference>
<comment type="caution">
    <text evidence="12">The sequence shown here is derived from an EMBL/GenBank/DDBJ whole genome shotgun (WGS) entry which is preliminary data.</text>
</comment>
<dbReference type="PANTHER" id="PTHR31982">
    <property type="entry name" value="PHOTOSYSTEM I REACTION CENTER SUBUNIT II-1, CHLOROPLASTIC-RELATED"/>
    <property type="match status" value="1"/>
</dbReference>
<dbReference type="Pfam" id="PF08627">
    <property type="entry name" value="CRT-like"/>
    <property type="match status" value="2"/>
</dbReference>
<evidence type="ECO:0000256" key="9">
    <source>
        <dbReference type="ARBA" id="ARBA00023136"/>
    </source>
</evidence>
<dbReference type="PANTHER" id="PTHR31982:SF5">
    <property type="entry name" value="PHOTOSYSTEM I REACTION CENTER SUBUNIT II, CHLOROPLASTIC"/>
    <property type="match status" value="1"/>
</dbReference>
<proteinExistence type="inferred from homology"/>
<evidence type="ECO:0000256" key="6">
    <source>
        <dbReference type="ARBA" id="ARBA00022692"/>
    </source>
</evidence>
<name>A0ABN9YHD5_9DINO</name>
<dbReference type="InterPro" id="IPR036579">
    <property type="entry name" value="PsaD_sf"/>
</dbReference>
<evidence type="ECO:0000313" key="12">
    <source>
        <dbReference type="EMBL" id="CAK0911315.1"/>
    </source>
</evidence>
<evidence type="ECO:0000256" key="7">
    <source>
        <dbReference type="ARBA" id="ARBA00022836"/>
    </source>
</evidence>
<organism evidence="12 13">
    <name type="scientific">Prorocentrum cordatum</name>
    <dbReference type="NCBI Taxonomy" id="2364126"/>
    <lineage>
        <taxon>Eukaryota</taxon>
        <taxon>Sar</taxon>
        <taxon>Alveolata</taxon>
        <taxon>Dinophyceae</taxon>
        <taxon>Prorocentrales</taxon>
        <taxon>Prorocentraceae</taxon>
        <taxon>Prorocentrum</taxon>
    </lineage>
</organism>
<accession>A0ABN9YHD5</accession>
<keyword evidence="13" id="KW-1185">Reference proteome</keyword>
<feature type="transmembrane region" description="Helical" evidence="11">
    <location>
        <begin position="43"/>
        <end position="61"/>
    </location>
</feature>
<comment type="subcellular location">
    <subcellularLocation>
        <location evidence="1">Membrane</location>
        <topology evidence="1">Multi-pass membrane protein</topology>
    </subcellularLocation>
</comment>
<feature type="transmembrane region" description="Helical" evidence="11">
    <location>
        <begin position="136"/>
        <end position="156"/>
    </location>
</feature>
<keyword evidence="7" id="KW-0603">Photosystem I</keyword>
<keyword evidence="8 11" id="KW-1133">Transmembrane helix</keyword>
<keyword evidence="5" id="KW-0602">Photosynthesis</keyword>
<evidence type="ECO:0000313" key="13">
    <source>
        <dbReference type="Proteomes" id="UP001189429"/>
    </source>
</evidence>
<evidence type="ECO:0000256" key="3">
    <source>
        <dbReference type="ARBA" id="ARBA00009926"/>
    </source>
</evidence>
<evidence type="ECO:0000256" key="8">
    <source>
        <dbReference type="ARBA" id="ARBA00022989"/>
    </source>
</evidence>
<feature type="transmembrane region" description="Helical" evidence="11">
    <location>
        <begin position="81"/>
        <end position="99"/>
    </location>
</feature>
<dbReference type="InterPro" id="IPR003685">
    <property type="entry name" value="PsaD"/>
</dbReference>